<evidence type="ECO:0000313" key="4">
    <source>
        <dbReference type="EMBL" id="QEZ45414.1"/>
    </source>
</evidence>
<dbReference type="InterPro" id="IPR036291">
    <property type="entry name" value="NAD(P)-bd_dom_sf"/>
</dbReference>
<proteinExistence type="inferred from homology"/>
<evidence type="ECO:0000256" key="1">
    <source>
        <dbReference type="ARBA" id="ARBA00006484"/>
    </source>
</evidence>
<gene>
    <name evidence="4" type="ORF">D2917_13745</name>
</gene>
<evidence type="ECO:0000313" key="5">
    <source>
        <dbReference type="Proteomes" id="UP000325743"/>
    </source>
</evidence>
<evidence type="ECO:0000256" key="3">
    <source>
        <dbReference type="SAM" id="MobiDB-lite"/>
    </source>
</evidence>
<feature type="region of interest" description="Disordered" evidence="3">
    <location>
        <begin position="1"/>
        <end position="23"/>
    </location>
</feature>
<evidence type="ECO:0000256" key="2">
    <source>
        <dbReference type="ARBA" id="ARBA00023002"/>
    </source>
</evidence>
<keyword evidence="2" id="KW-0560">Oxidoreductase</keyword>
<dbReference type="GO" id="GO:0016491">
    <property type="term" value="F:oxidoreductase activity"/>
    <property type="evidence" value="ECO:0007669"/>
    <property type="project" value="UniProtKB-KW"/>
</dbReference>
<dbReference type="EMBL" id="CP032519">
    <property type="protein sequence ID" value="QEZ45414.1"/>
    <property type="molecule type" value="Genomic_DNA"/>
</dbReference>
<organism evidence="4 5">
    <name type="scientific">Cupriavidus oxalaticus</name>
    <dbReference type="NCBI Taxonomy" id="96344"/>
    <lineage>
        <taxon>Bacteria</taxon>
        <taxon>Pseudomonadati</taxon>
        <taxon>Pseudomonadota</taxon>
        <taxon>Betaproteobacteria</taxon>
        <taxon>Burkholderiales</taxon>
        <taxon>Burkholderiaceae</taxon>
        <taxon>Cupriavidus</taxon>
    </lineage>
</organism>
<dbReference type="SUPFAM" id="SSF51735">
    <property type="entry name" value="NAD(P)-binding Rossmann-fold domains"/>
    <property type="match status" value="1"/>
</dbReference>
<dbReference type="PRINTS" id="PR00081">
    <property type="entry name" value="GDHRDH"/>
</dbReference>
<dbReference type="InterPro" id="IPR002347">
    <property type="entry name" value="SDR_fam"/>
</dbReference>
<dbReference type="AlphaFoldDB" id="A0A5P3VG77"/>
<dbReference type="Proteomes" id="UP000325743">
    <property type="component" value="Chromosome 2"/>
</dbReference>
<dbReference type="Pfam" id="PF00106">
    <property type="entry name" value="adh_short"/>
    <property type="match status" value="1"/>
</dbReference>
<dbReference type="PANTHER" id="PTHR43639:SF1">
    <property type="entry name" value="SHORT-CHAIN DEHYDROGENASE_REDUCTASE FAMILY PROTEIN"/>
    <property type="match status" value="1"/>
</dbReference>
<comment type="similarity">
    <text evidence="1">Belongs to the short-chain dehydrogenases/reductases (SDR) family.</text>
</comment>
<dbReference type="NCBIfam" id="NF006597">
    <property type="entry name" value="PRK09134.1"/>
    <property type="match status" value="1"/>
</dbReference>
<dbReference type="Gene3D" id="3.40.50.720">
    <property type="entry name" value="NAD(P)-binding Rossmann-like Domain"/>
    <property type="match status" value="1"/>
</dbReference>
<reference evidence="4 5" key="1">
    <citation type="submission" date="2018-09" db="EMBL/GenBank/DDBJ databases">
        <title>Complete genome sequence of Cupriavidus oxalaticus T2, a bacterium capable of phenol tolerance and degradation.</title>
        <authorList>
            <person name="Yan J."/>
        </authorList>
    </citation>
    <scope>NUCLEOTIDE SEQUENCE [LARGE SCALE GENOMIC DNA]</scope>
    <source>
        <strain evidence="4 5">T2</strain>
    </source>
</reference>
<accession>A0A5P3VG77</accession>
<dbReference type="RefSeq" id="WP_151071038.1">
    <property type="nucleotide sequence ID" value="NZ_CP032519.1"/>
</dbReference>
<dbReference type="PANTHER" id="PTHR43639">
    <property type="entry name" value="OXIDOREDUCTASE, SHORT-CHAIN DEHYDROGENASE/REDUCTASE FAMILY (AFU_ORTHOLOGUE AFUA_5G02870)"/>
    <property type="match status" value="1"/>
</dbReference>
<protein>
    <submittedName>
        <fullName evidence="4">SDR family oxidoreductase</fullName>
    </submittedName>
</protein>
<sequence length="292" mass="30302">MPASDTSAPAAAPDTAPDTAGHAAAQASARGVALVTGGARRLGRAIALELAAQGWDVAVHCHRSVDEAEALATRIRALGRRAAVLRADLADEAATGRLIADCIAALGLPTCLVNNASLFQYDVATSFSYASLDTHMRTNVAAPLLLARELHKALAAAAPGGEKDKDKAAGPSGVVINLLDQKLDNLNPDFLSYTLSKAALQTATVQLAQALAPRIRVVGVAPGITLVSGEQSEQSFRRAHRVTPLGQSSTPEDIAQAVAYMAQARAVTGTTLYVDGGQHLMPLARDVMFLTE</sequence>
<name>A0A5P3VG77_9BURK</name>